<reference evidence="2 3" key="1">
    <citation type="journal article" date="2019" name="Int. J. Syst. Evol. Microbiol.">
        <title>The Global Catalogue of Microorganisms (GCM) 10K type strain sequencing project: providing services to taxonomists for standard genome sequencing and annotation.</title>
        <authorList>
            <consortium name="The Broad Institute Genomics Platform"/>
            <consortium name="The Broad Institute Genome Sequencing Center for Infectious Disease"/>
            <person name="Wu L."/>
            <person name="Ma J."/>
        </authorList>
    </citation>
    <scope>NUCLEOTIDE SEQUENCE [LARGE SCALE GENOMIC DNA]</scope>
    <source>
        <strain evidence="2 3">JCM 15481</strain>
    </source>
</reference>
<evidence type="ECO:0000256" key="1">
    <source>
        <dbReference type="SAM" id="MobiDB-lite"/>
    </source>
</evidence>
<feature type="region of interest" description="Disordered" evidence="1">
    <location>
        <begin position="1"/>
        <end position="34"/>
    </location>
</feature>
<evidence type="ECO:0000313" key="2">
    <source>
        <dbReference type="EMBL" id="GAA2113876.1"/>
    </source>
</evidence>
<keyword evidence="3" id="KW-1185">Reference proteome</keyword>
<evidence type="ECO:0000313" key="3">
    <source>
        <dbReference type="Proteomes" id="UP001500443"/>
    </source>
</evidence>
<dbReference type="Proteomes" id="UP001500443">
    <property type="component" value="Unassembled WGS sequence"/>
</dbReference>
<name>A0ABN2XLZ6_9ACTN</name>
<proteinExistence type="predicted"/>
<comment type="caution">
    <text evidence="2">The sequence shown here is derived from an EMBL/GenBank/DDBJ whole genome shotgun (WGS) entry which is preliminary data.</text>
</comment>
<protein>
    <submittedName>
        <fullName evidence="2">Uncharacterized protein</fullName>
    </submittedName>
</protein>
<dbReference type="EMBL" id="BAAAPF010000021">
    <property type="protein sequence ID" value="GAA2113876.1"/>
    <property type="molecule type" value="Genomic_DNA"/>
</dbReference>
<accession>A0ABN2XLZ6</accession>
<organism evidence="2 3">
    <name type="scientific">Streptomyces synnematoformans</name>
    <dbReference type="NCBI Taxonomy" id="415721"/>
    <lineage>
        <taxon>Bacteria</taxon>
        <taxon>Bacillati</taxon>
        <taxon>Actinomycetota</taxon>
        <taxon>Actinomycetes</taxon>
        <taxon>Kitasatosporales</taxon>
        <taxon>Streptomycetaceae</taxon>
        <taxon>Streptomyces</taxon>
    </lineage>
</organism>
<gene>
    <name evidence="2" type="ORF">GCM10009802_12860</name>
</gene>
<sequence length="109" mass="11238">MPAVADETAATGASGVTTATSGAGSTPPVGRTRVCGTWTDVIPRRLDKRGAPPWPGYGRGDSVDGCLVSDPVCDFADQGGAHREGAVQPDRAVGRRAQARRTNFLSLTT</sequence>
<feature type="compositionally biased region" description="Low complexity" evidence="1">
    <location>
        <begin position="8"/>
        <end position="26"/>
    </location>
</feature>